<name>A0ABU0QM54_9ACTN</name>
<dbReference type="Proteomes" id="UP001232755">
    <property type="component" value="Unassembled WGS sequence"/>
</dbReference>
<dbReference type="EMBL" id="JAUSYP010000001">
    <property type="protein sequence ID" value="MDQ0748453.1"/>
    <property type="molecule type" value="Genomic_DNA"/>
</dbReference>
<sequence>MPSPTLGFARAGGAPIPAGLGEDVGGGELGGAGDAEVDDAGAVVGEHHVGRLQIAVDDSGAVHVAQRLGQAGGDFAQAGQWERAVLADVGAEVRARYVERGHPGARRVGVGVHDGSREGAADLAGCGHLAAMGVPPARAEPRAWGRARNSSSSAYWPCTTLIARGRPEADRAR</sequence>
<evidence type="ECO:0000313" key="1">
    <source>
        <dbReference type="EMBL" id="MDQ0748453.1"/>
    </source>
</evidence>
<organism evidence="1 2">
    <name type="scientific">Streptomyces africanus</name>
    <dbReference type="NCBI Taxonomy" id="231024"/>
    <lineage>
        <taxon>Bacteria</taxon>
        <taxon>Bacillati</taxon>
        <taxon>Actinomycetota</taxon>
        <taxon>Actinomycetes</taxon>
        <taxon>Kitasatosporales</taxon>
        <taxon>Streptomycetaceae</taxon>
        <taxon>Streptomyces</taxon>
    </lineage>
</organism>
<comment type="caution">
    <text evidence="1">The sequence shown here is derived from an EMBL/GenBank/DDBJ whole genome shotgun (WGS) entry which is preliminary data.</text>
</comment>
<gene>
    <name evidence="1" type="ORF">QF034_002684</name>
</gene>
<evidence type="ECO:0000313" key="2">
    <source>
        <dbReference type="Proteomes" id="UP001232755"/>
    </source>
</evidence>
<protein>
    <submittedName>
        <fullName evidence="1">Uncharacterized protein</fullName>
    </submittedName>
</protein>
<accession>A0ABU0QM54</accession>
<proteinExistence type="predicted"/>
<keyword evidence="2" id="KW-1185">Reference proteome</keyword>
<reference evidence="1 2" key="1">
    <citation type="submission" date="2023-07" db="EMBL/GenBank/DDBJ databases">
        <title>Comparative genomics of wheat-associated soil bacteria to identify genetic determinants of phenazine resistance.</title>
        <authorList>
            <person name="Mouncey N."/>
        </authorList>
    </citation>
    <scope>NUCLEOTIDE SEQUENCE [LARGE SCALE GENOMIC DNA]</scope>
    <source>
        <strain evidence="1 2">B3I12</strain>
    </source>
</reference>